<evidence type="ECO:0000256" key="8">
    <source>
        <dbReference type="SAM" id="Coils"/>
    </source>
</evidence>
<dbReference type="PANTHER" id="PTHR42878:SF7">
    <property type="entry name" value="SENSOR HISTIDINE KINASE GLRK"/>
    <property type="match status" value="1"/>
</dbReference>
<evidence type="ECO:0000256" key="2">
    <source>
        <dbReference type="ARBA" id="ARBA00012438"/>
    </source>
</evidence>
<dbReference type="SUPFAM" id="SSF55874">
    <property type="entry name" value="ATPase domain of HSP90 chaperone/DNA topoisomerase II/histidine kinase"/>
    <property type="match status" value="2"/>
</dbReference>
<dbReference type="CDD" id="cd00075">
    <property type="entry name" value="HATPase"/>
    <property type="match status" value="1"/>
</dbReference>
<comment type="catalytic activity">
    <reaction evidence="1">
        <text>ATP + protein L-histidine = ADP + protein N-phospho-L-histidine.</text>
        <dbReference type="EC" id="2.7.13.3"/>
    </reaction>
</comment>
<evidence type="ECO:0000256" key="1">
    <source>
        <dbReference type="ARBA" id="ARBA00000085"/>
    </source>
</evidence>
<sequence length="794" mass="89934">MFRITARTVLELGAELISSDIIAFYELIKNGFDAIQRSGVDGSRKGVDVRFDIVLPRVLFLRLKEKVSRRQGKVEELKKAILDAFLPGASEGARTLYRRTIEQASDHRTLLKALNEAQATLNTITVSDRGAGMSMKDLRDAFLVIGTASRKREVEAALAVGSKEAPFLGEKGIGRLSAMRLGERLRVETAKADDSSLNLLMIDWREFSNIDAMLDEIKVEPKAGGLKPDPAWSGTNIIIQDLLENWTDARVREMCGYEFARLTDPMIDVEQRPRIAIYFNGERISIPFMPSQLLDAAHAKAVGSYRIDNGRPSLTCTVEVFDLGFDHPHEAETVVLPVEDLIGAFVGKEGEIEDQALMDVGPFTFEAYWYNRRRLSRVDSTGENKALRDLQDQWSGILLFRDGFRVFPYGEDEDDWLELDRRALRRSGYTLNKTQFVGRVNISRAENPLLVDQTNREGLRVTPEQIVFLDVIRYAIQNRLGDFMRFVERQYKNQKIDLSDAKTRVASLEERARAAIRKLRRVTPEEGSEAVEDLQQTLLELSDFAAKARDRIAEVEKESRQMIDMAGVGLMVEVVAHELARSSENALKALDRLKGTDVPQNLRAHFKTLRAEMNSVSKRIKILDPLSVSGRQRTEAFVLDDLVRDVLEAHEAQFLRHNVTVRVNPPERPTRVRAVKGMVVQILENLISNSIHWMDIRAEREPTYQPQISITIERGPPTITFEDNGRGIAPENAEKVFRPFFSLKDTKRRRGLGLFIAREAAEYHGGALQLSQHRNPETGRLHRFVFEMPVGAEA</sequence>
<dbReference type="GO" id="GO:0016301">
    <property type="term" value="F:kinase activity"/>
    <property type="evidence" value="ECO:0007669"/>
    <property type="project" value="UniProtKB-KW"/>
</dbReference>
<protein>
    <recommendedName>
        <fullName evidence="2">histidine kinase</fullName>
        <ecNumber evidence="2">2.7.13.3</ecNumber>
    </recommendedName>
</protein>
<reference evidence="10 11" key="1">
    <citation type="submission" date="2021-03" db="EMBL/GenBank/DDBJ databases">
        <title>Genomic Encyclopedia of Type Strains, Phase III (KMG-III): the genomes of soil and plant-associated and newly described type strains.</title>
        <authorList>
            <person name="Whitman W."/>
        </authorList>
    </citation>
    <scope>NUCLEOTIDE SEQUENCE [LARGE SCALE GENOMIC DNA]</scope>
    <source>
        <strain evidence="10 11">IMMIB AFH-6</strain>
    </source>
</reference>
<evidence type="ECO:0000256" key="7">
    <source>
        <dbReference type="ARBA" id="ARBA00023012"/>
    </source>
</evidence>
<gene>
    <name evidence="10" type="ORF">J2851_006888</name>
</gene>
<keyword evidence="6" id="KW-0067">ATP-binding</keyword>
<evidence type="ECO:0000313" key="11">
    <source>
        <dbReference type="Proteomes" id="UP000781958"/>
    </source>
</evidence>
<dbReference type="Gene3D" id="3.30.565.10">
    <property type="entry name" value="Histidine kinase-like ATPase, C-terminal domain"/>
    <property type="match status" value="2"/>
</dbReference>
<evidence type="ECO:0000313" key="10">
    <source>
        <dbReference type="EMBL" id="MBP2297069.1"/>
    </source>
</evidence>
<dbReference type="InterPro" id="IPR005467">
    <property type="entry name" value="His_kinase_dom"/>
</dbReference>
<feature type="domain" description="Histidine kinase" evidence="9">
    <location>
        <begin position="574"/>
        <end position="792"/>
    </location>
</feature>
<dbReference type="InterPro" id="IPR003594">
    <property type="entry name" value="HATPase_dom"/>
</dbReference>
<dbReference type="RefSeq" id="WP_209773269.1">
    <property type="nucleotide sequence ID" value="NZ_JAGINP010000040.1"/>
</dbReference>
<keyword evidence="11" id="KW-1185">Reference proteome</keyword>
<feature type="coiled-coil region" evidence="8">
    <location>
        <begin position="484"/>
        <end position="565"/>
    </location>
</feature>
<dbReference type="EMBL" id="JAGINP010000040">
    <property type="protein sequence ID" value="MBP2297069.1"/>
    <property type="molecule type" value="Genomic_DNA"/>
</dbReference>
<keyword evidence="3" id="KW-0808">Transferase</keyword>
<dbReference type="InterPro" id="IPR036890">
    <property type="entry name" value="HATPase_C_sf"/>
</dbReference>
<dbReference type="SMART" id="SM00387">
    <property type="entry name" value="HATPase_c"/>
    <property type="match status" value="1"/>
</dbReference>
<dbReference type="Pfam" id="PF13589">
    <property type="entry name" value="HATPase_c_3"/>
    <property type="match status" value="1"/>
</dbReference>
<dbReference type="PANTHER" id="PTHR42878">
    <property type="entry name" value="TWO-COMPONENT HISTIDINE KINASE"/>
    <property type="match status" value="1"/>
</dbReference>
<dbReference type="InterPro" id="IPR004358">
    <property type="entry name" value="Sig_transdc_His_kin-like_C"/>
</dbReference>
<comment type="caution">
    <text evidence="10">The sequence shown here is derived from an EMBL/GenBank/DDBJ whole genome shotgun (WGS) entry which is preliminary data.</text>
</comment>
<evidence type="ECO:0000259" key="9">
    <source>
        <dbReference type="PROSITE" id="PS50109"/>
    </source>
</evidence>
<proteinExistence type="predicted"/>
<keyword evidence="8" id="KW-0175">Coiled coil</keyword>
<keyword evidence="4" id="KW-0547">Nucleotide-binding</keyword>
<organism evidence="10 11">
    <name type="scientific">Azospirillum rugosum</name>
    <dbReference type="NCBI Taxonomy" id="416170"/>
    <lineage>
        <taxon>Bacteria</taxon>
        <taxon>Pseudomonadati</taxon>
        <taxon>Pseudomonadota</taxon>
        <taxon>Alphaproteobacteria</taxon>
        <taxon>Rhodospirillales</taxon>
        <taxon>Azospirillaceae</taxon>
        <taxon>Azospirillum</taxon>
    </lineage>
</organism>
<evidence type="ECO:0000256" key="5">
    <source>
        <dbReference type="ARBA" id="ARBA00022777"/>
    </source>
</evidence>
<evidence type="ECO:0000256" key="4">
    <source>
        <dbReference type="ARBA" id="ARBA00022741"/>
    </source>
</evidence>
<dbReference type="EC" id="2.7.13.3" evidence="2"/>
<keyword evidence="7" id="KW-0902">Two-component regulatory system</keyword>
<evidence type="ECO:0000256" key="3">
    <source>
        <dbReference type="ARBA" id="ARBA00022679"/>
    </source>
</evidence>
<dbReference type="PROSITE" id="PS50109">
    <property type="entry name" value="HIS_KIN"/>
    <property type="match status" value="1"/>
</dbReference>
<dbReference type="InterPro" id="IPR050351">
    <property type="entry name" value="BphY/WalK/GraS-like"/>
</dbReference>
<evidence type="ECO:0000256" key="6">
    <source>
        <dbReference type="ARBA" id="ARBA00022840"/>
    </source>
</evidence>
<dbReference type="Proteomes" id="UP000781958">
    <property type="component" value="Unassembled WGS sequence"/>
</dbReference>
<dbReference type="Pfam" id="PF02518">
    <property type="entry name" value="HATPase_c"/>
    <property type="match status" value="1"/>
</dbReference>
<dbReference type="PRINTS" id="PR00344">
    <property type="entry name" value="BCTRLSENSOR"/>
</dbReference>
<accession>A0ABS4SWZ2</accession>
<name>A0ABS4SWZ2_9PROT</name>
<keyword evidence="5 10" id="KW-0418">Kinase</keyword>